<dbReference type="RefSeq" id="WP_170034450.1">
    <property type="nucleotide sequence ID" value="NZ_JABDTL010000001.1"/>
</dbReference>
<feature type="compositionally biased region" description="Low complexity" evidence="1">
    <location>
        <begin position="187"/>
        <end position="197"/>
    </location>
</feature>
<dbReference type="EMBL" id="JACHIA010000005">
    <property type="protein sequence ID" value="MBB6070621.1"/>
    <property type="molecule type" value="Genomic_DNA"/>
</dbReference>
<evidence type="ECO:0000256" key="1">
    <source>
        <dbReference type="SAM" id="MobiDB-lite"/>
    </source>
</evidence>
<sequence>MRHLNDEAIARLVDEPAEPHEAQHLRECLVCRRELMEMRAQTTALAELADPPLPAEAWDRLEARLRDERLLDGPAPVRRGWVRLHGVRAAAAVALFLLGGAAGAALWSRRGAPSPPLALIPAQNATRTAPSPAAEGEADGGAELFAPAPARSLMSPVPSSPAGVRLVSTAQPEPATTRIRTPDPRPRASAPRPAPVRVTRRQAEQAARELVQAQAAYVAALQRYTDIADPASGNDADTRMAALDQLIELTGAALERTPEDPVINGYHLAATAERDRLRREQARDAETNWF</sequence>
<keyword evidence="2" id="KW-1133">Transmembrane helix</keyword>
<evidence type="ECO:0000256" key="2">
    <source>
        <dbReference type="SAM" id="Phobius"/>
    </source>
</evidence>
<dbReference type="AlphaFoldDB" id="A0A841GXY2"/>
<keyword evidence="4" id="KW-1185">Reference proteome</keyword>
<comment type="caution">
    <text evidence="3">The sequence shown here is derived from an EMBL/GenBank/DDBJ whole genome shotgun (WGS) entry which is preliminary data.</text>
</comment>
<evidence type="ECO:0000313" key="4">
    <source>
        <dbReference type="Proteomes" id="UP000582837"/>
    </source>
</evidence>
<gene>
    <name evidence="3" type="ORF">HNQ61_002242</name>
</gene>
<keyword evidence="2" id="KW-0472">Membrane</keyword>
<keyword evidence="2" id="KW-0812">Transmembrane</keyword>
<evidence type="ECO:0008006" key="5">
    <source>
        <dbReference type="Google" id="ProtNLM"/>
    </source>
</evidence>
<name>A0A841GXY2_9BACT</name>
<evidence type="ECO:0000313" key="3">
    <source>
        <dbReference type="EMBL" id="MBB6070621.1"/>
    </source>
</evidence>
<dbReference type="Proteomes" id="UP000582837">
    <property type="component" value="Unassembled WGS sequence"/>
</dbReference>
<protein>
    <recommendedName>
        <fullName evidence="5">Zf-HC2 domain-containing protein</fullName>
    </recommendedName>
</protein>
<feature type="region of interest" description="Disordered" evidence="1">
    <location>
        <begin position="151"/>
        <end position="198"/>
    </location>
</feature>
<reference evidence="3 4" key="1">
    <citation type="submission" date="2020-08" db="EMBL/GenBank/DDBJ databases">
        <title>Genomic Encyclopedia of Type Strains, Phase IV (KMG-IV): sequencing the most valuable type-strain genomes for metagenomic binning, comparative biology and taxonomic classification.</title>
        <authorList>
            <person name="Goeker M."/>
        </authorList>
    </citation>
    <scope>NUCLEOTIDE SEQUENCE [LARGE SCALE GENOMIC DNA]</scope>
    <source>
        <strain evidence="3 4">DSM 29007</strain>
    </source>
</reference>
<accession>A0A841GXY2</accession>
<organism evidence="3 4">
    <name type="scientific">Longimicrobium terrae</name>
    <dbReference type="NCBI Taxonomy" id="1639882"/>
    <lineage>
        <taxon>Bacteria</taxon>
        <taxon>Pseudomonadati</taxon>
        <taxon>Gemmatimonadota</taxon>
        <taxon>Longimicrobiia</taxon>
        <taxon>Longimicrobiales</taxon>
        <taxon>Longimicrobiaceae</taxon>
        <taxon>Longimicrobium</taxon>
    </lineage>
</organism>
<feature type="transmembrane region" description="Helical" evidence="2">
    <location>
        <begin position="87"/>
        <end position="107"/>
    </location>
</feature>
<proteinExistence type="predicted"/>